<organism evidence="1">
    <name type="scientific">Xenopus tropicalis</name>
    <name type="common">Western clawed frog</name>
    <name type="synonym">Silurana tropicalis</name>
    <dbReference type="NCBI Taxonomy" id="8364"/>
    <lineage>
        <taxon>Eukaryota</taxon>
        <taxon>Metazoa</taxon>
        <taxon>Chordata</taxon>
        <taxon>Craniata</taxon>
        <taxon>Vertebrata</taxon>
        <taxon>Euteleostomi</taxon>
        <taxon>Amphibia</taxon>
        <taxon>Batrachia</taxon>
        <taxon>Anura</taxon>
        <taxon>Pipoidea</taxon>
        <taxon>Pipidae</taxon>
        <taxon>Xenopodinae</taxon>
        <taxon>Xenopus</taxon>
        <taxon>Silurana</taxon>
    </lineage>
</organism>
<evidence type="ECO:0000313" key="1">
    <source>
        <dbReference type="EMBL" id="OCA16598.1"/>
    </source>
</evidence>
<gene>
    <name evidence="1" type="ORF">XENTR_v90028101mg</name>
</gene>
<dbReference type="InterPro" id="IPR016186">
    <property type="entry name" value="C-type_lectin-like/link_sf"/>
</dbReference>
<dbReference type="EMBL" id="KV460587">
    <property type="protein sequence ID" value="OCA16598.1"/>
    <property type="molecule type" value="Genomic_DNA"/>
</dbReference>
<name>A0A1B8Y0Z9_XENTR</name>
<dbReference type="GO" id="GO:0005886">
    <property type="term" value="C:plasma membrane"/>
    <property type="evidence" value="ECO:0007669"/>
    <property type="project" value="InterPro"/>
</dbReference>
<dbReference type="GO" id="GO:0004888">
    <property type="term" value="F:transmembrane signaling receptor activity"/>
    <property type="evidence" value="ECO:0007669"/>
    <property type="project" value="InterPro"/>
</dbReference>
<dbReference type="AlphaFoldDB" id="A0A1B8Y0Z9"/>
<dbReference type="InterPro" id="IPR039689">
    <property type="entry name" value="CD72"/>
</dbReference>
<dbReference type="SUPFAM" id="SSF56436">
    <property type="entry name" value="C-type lectin-like"/>
    <property type="match status" value="1"/>
</dbReference>
<proteinExistence type="predicted"/>
<sequence>MEQAIRDAEQTDKCPPGWILISGKCYFLSDEGKTQLESDSFCYRNKAQLATVKPSDTSLLGASLGLSKTRILCYTGGNIGGHCL</sequence>
<reference evidence="1" key="1">
    <citation type="submission" date="2009-11" db="EMBL/GenBank/DDBJ databases">
        <authorList>
            <consortium name="US DOE Joint Genome Institute (JGI-PGF)"/>
            <person name="Ottilar R."/>
            <person name="Schmutz J."/>
            <person name="Salamov A."/>
            <person name="Cheng J.F."/>
            <person name="Lucas S."/>
            <person name="Pitluck S."/>
            <person name="Gundlach H."/>
            <person name="Guo Y."/>
            <person name="Haberer G."/>
            <person name="Nasrallah J."/>
            <person name="Mayer K.F.X."/>
            <person name="van de Peer Y."/>
            <person name="Weigel D."/>
            <person name="Grigoriev I.V."/>
        </authorList>
    </citation>
    <scope>NUCLEOTIDE SEQUENCE</scope>
    <source>
        <strain evidence="1">Nigerian</strain>
    </source>
</reference>
<protein>
    <recommendedName>
        <fullName evidence="2">C-type lectin domain-containing protein</fullName>
    </recommendedName>
</protein>
<reference evidence="1" key="3">
    <citation type="submission" date="2016-05" db="EMBL/GenBank/DDBJ databases">
        <title>WGS assembly of Xenopus tropicalis.</title>
        <authorList>
            <person name="Sessions A."/>
            <person name="Jenkins J."/>
            <person name="Mitros T."/>
            <person name="Lyons J.T."/>
            <person name="Dichmann D.S."/>
            <person name="Robert J."/>
            <person name="Harland R.M."/>
            <person name="Rokhsar D.S."/>
        </authorList>
    </citation>
    <scope>NUCLEOTIDE SEQUENCE</scope>
    <source>
        <strain evidence="1">Nigerian</strain>
    </source>
</reference>
<dbReference type="Gene3D" id="3.10.100.10">
    <property type="entry name" value="Mannose-Binding Protein A, subunit A"/>
    <property type="match status" value="1"/>
</dbReference>
<accession>A0A1B8Y0Z9</accession>
<reference evidence="1" key="2">
    <citation type="journal article" date="2010" name="Science">
        <title>The genome of the Western clawed frog Xenopus tropicalis.</title>
        <authorList>
            <person name="Hellsten U."/>
            <person name="Harland R.M."/>
            <person name="Gilchrist M.J."/>
            <person name="Hendrix D."/>
            <person name="Jurka J."/>
            <person name="Kapitonov V."/>
            <person name="Ovcharenko I."/>
            <person name="Putnam N.H."/>
            <person name="Shu S."/>
            <person name="Taher L."/>
            <person name="Blitz I.L."/>
            <person name="Blumberg B."/>
            <person name="Dichmann D.S."/>
            <person name="Dubchak I."/>
            <person name="Amaya E."/>
            <person name="Detter J.C."/>
            <person name="Fletcher R."/>
            <person name="Gerhard D.S."/>
            <person name="Goodstein D."/>
            <person name="Graves T."/>
            <person name="Grigoriev I.V."/>
            <person name="Grimwood J."/>
            <person name="Kawashima T."/>
            <person name="Lindquist E."/>
            <person name="Lucas S.M."/>
            <person name="Mead P.E."/>
            <person name="Mitros T."/>
            <person name="Ogino H."/>
            <person name="Ohta Y."/>
            <person name="Poliakov A.V."/>
            <person name="Pollet N."/>
            <person name="Robert J."/>
            <person name="Salamov A."/>
            <person name="Sater A.K."/>
            <person name="Schmutz J."/>
            <person name="Terry A."/>
            <person name="Vize P.D."/>
            <person name="Warren W.C."/>
            <person name="Wells D."/>
            <person name="Wills A."/>
            <person name="Wilson R.K."/>
            <person name="Zimmerman L.B."/>
            <person name="Zorn A.M."/>
            <person name="Grainger R."/>
            <person name="Grammer T."/>
            <person name="Khokha M.K."/>
            <person name="Richardson P.M."/>
            <person name="Rokhsar D.S."/>
        </authorList>
    </citation>
    <scope>NUCLEOTIDE SEQUENCE [LARGE SCALE GENOMIC DNA]</scope>
    <source>
        <strain evidence="1">Nigerian</strain>
    </source>
</reference>
<dbReference type="PANTHER" id="PTHR15028:SF6">
    <property type="entry name" value="B-CELL DIFFERENTIATION ANTIGEN CD72"/>
    <property type="match status" value="1"/>
</dbReference>
<dbReference type="PANTHER" id="PTHR15028">
    <property type="entry name" value="CD72-RELATED"/>
    <property type="match status" value="1"/>
</dbReference>
<dbReference type="InterPro" id="IPR016187">
    <property type="entry name" value="CTDL_fold"/>
</dbReference>
<evidence type="ECO:0008006" key="2">
    <source>
        <dbReference type="Google" id="ProtNLM"/>
    </source>
</evidence>